<feature type="compositionally biased region" description="Basic and acidic residues" evidence="5">
    <location>
        <begin position="590"/>
        <end position="601"/>
    </location>
</feature>
<dbReference type="InterPro" id="IPR038277">
    <property type="entry name" value="UreF_sf"/>
</dbReference>
<sequence length="917" mass="101174">MLGWMLGRGDNAPDAVDTGDAEILDQPDTPGPVFAARSFKSALFGTPIRESHRVLRDRAKAAKSTTLAADSGLDTPLKPQGILLTPGTGTSRPKRVSFNHDLATTKTISPNNEGPAVGKRTRLSDVLDKARRKSTTNVSKVAEPRIINDESDEDEWEEDELDENGDYYAHDTTVDLNEPHSQSGKYWKEEFEKYHREARAEMEKLLKYKKHLKSYAEEKDLEAIHLAQRLKEEQEKVVAMEKMIAENASHMVSKQKGASSDETTELLATLTKQTALAAQYRHRVQELESQLEELHQGREEDDEERERIRLQGTTSPNTARTLVETQRELRRSRAQLKELDALRDQVSSLKAQLKASEQRKGVDRSTSDEATGTVKVRELKVQLQQAREESSRKDDELGQLKKEFDLFKKEREAHDSDTKAVLERAQTKITDLKKELKTLKAKDAGRNHKAEDNKLAREAEDGEVLPRLSAATNGTRRSIDVADLERPRHLVEGVNAKSRTLRDKYQNDATPGQSRAAANEKSKWPPSASRTPKDTKRNRSGSDAGEDNVALSSMPGLVKSIAQSKKAASIDDTDVEIDLLQDRFARLGDGDAGQERIKDIPKTGNSKASLPPERRAAALARIEKRMAEKRAQRRDGTDKENDEIAQLESRLHEAKARLSALGASNPAIPFRPASSPSPSSSTHFLLLLSDSALPIGSFAFSSGLESFAAHNARASFGAFLPLSLSSYASTTLPFVLAAHRQPADLASLDDQLDAAVVCTVGRRASVAQGRALLSIWERSFKATILPGSAADALVLKDFSALLRRESTKAGGEAPLVSAHLGPLFGAICAIVGLTLRQTAYVFMLSHVKALISAAVRANMFGPYQAQKLLASENVQDLINVVVEREWHTSVEEAGQSVPVMDLWVGRHELLYSRIFNS</sequence>
<dbReference type="InterPro" id="IPR002639">
    <property type="entry name" value="UreF"/>
</dbReference>
<feature type="region of interest" description="Disordered" evidence="5">
    <location>
        <begin position="443"/>
        <end position="471"/>
    </location>
</feature>
<reference evidence="7" key="1">
    <citation type="submission" date="2023-11" db="EMBL/GenBank/DDBJ databases">
        <title>The genome sequences of three competitors of mushroom-forming fungi.</title>
        <authorList>
            <person name="Beijen E."/>
            <person name="Ohm R.A."/>
        </authorList>
    </citation>
    <scope>NUCLEOTIDE SEQUENCE</scope>
    <source>
        <strain evidence="7">CBS 100526</strain>
    </source>
</reference>
<feature type="region of interest" description="Disordered" evidence="5">
    <location>
        <begin position="291"/>
        <end position="319"/>
    </location>
</feature>
<dbReference type="RefSeq" id="XP_062753028.1">
    <property type="nucleotide sequence ID" value="XM_062902740.1"/>
</dbReference>
<dbReference type="PANTHER" id="PTHR33620">
    <property type="entry name" value="UREASE ACCESSORY PROTEIN F"/>
    <property type="match status" value="1"/>
</dbReference>
<dbReference type="GO" id="GO:0016151">
    <property type="term" value="F:nickel cation binding"/>
    <property type="evidence" value="ECO:0007669"/>
    <property type="project" value="InterPro"/>
</dbReference>
<feature type="region of interest" description="Disordered" evidence="5">
    <location>
        <begin position="352"/>
        <end position="373"/>
    </location>
</feature>
<protein>
    <recommendedName>
        <fullName evidence="6">Spindle pole body-associated protein cut12 domain-containing protein</fullName>
    </recommendedName>
</protein>
<keyword evidence="2" id="KW-0143">Chaperone</keyword>
<name>A0AAE1IAK0_9HYPO</name>
<accession>A0AAE1IAK0</accession>
<evidence type="ECO:0000256" key="3">
    <source>
        <dbReference type="ARBA" id="ARBA00046339"/>
    </source>
</evidence>
<evidence type="ECO:0000313" key="8">
    <source>
        <dbReference type="Proteomes" id="UP001273209"/>
    </source>
</evidence>
<dbReference type="PANTHER" id="PTHR33620:SF1">
    <property type="entry name" value="UREASE ACCESSORY PROTEIN F"/>
    <property type="match status" value="1"/>
</dbReference>
<evidence type="ECO:0000256" key="1">
    <source>
        <dbReference type="ARBA" id="ARBA00022988"/>
    </source>
</evidence>
<feature type="compositionally biased region" description="Basic and acidic residues" evidence="5">
    <location>
        <begin position="356"/>
        <end position="367"/>
    </location>
</feature>
<evidence type="ECO:0000256" key="4">
    <source>
        <dbReference type="SAM" id="Coils"/>
    </source>
</evidence>
<feature type="region of interest" description="Disordered" evidence="5">
    <location>
        <begin position="1"/>
        <end position="29"/>
    </location>
</feature>
<dbReference type="InterPro" id="IPR021589">
    <property type="entry name" value="Cut12"/>
</dbReference>
<dbReference type="Proteomes" id="UP001273209">
    <property type="component" value="Unassembled WGS sequence"/>
</dbReference>
<feature type="coiled-coil region" evidence="4">
    <location>
        <begin position="637"/>
        <end position="664"/>
    </location>
</feature>
<dbReference type="Gene3D" id="1.10.4190.10">
    <property type="entry name" value="Urease accessory protein UreF"/>
    <property type="match status" value="1"/>
</dbReference>
<dbReference type="EMBL" id="JAWRVG010000037">
    <property type="protein sequence ID" value="KAK4066948.1"/>
    <property type="molecule type" value="Genomic_DNA"/>
</dbReference>
<feature type="region of interest" description="Disordered" evidence="5">
    <location>
        <begin position="590"/>
        <end position="614"/>
    </location>
</feature>
<evidence type="ECO:0000256" key="5">
    <source>
        <dbReference type="SAM" id="MobiDB-lite"/>
    </source>
</evidence>
<feature type="compositionally biased region" description="Basic and acidic residues" evidence="5">
    <location>
        <begin position="443"/>
        <end position="459"/>
    </location>
</feature>
<dbReference type="AlphaFoldDB" id="A0AAE1IAK0"/>
<keyword evidence="8" id="KW-1185">Reference proteome</keyword>
<comment type="caution">
    <text evidence="7">The sequence shown here is derived from an EMBL/GenBank/DDBJ whole genome shotgun (WGS) entry which is preliminary data.</text>
</comment>
<keyword evidence="1" id="KW-0996">Nickel insertion</keyword>
<dbReference type="Pfam" id="PF01730">
    <property type="entry name" value="UreF"/>
    <property type="match status" value="1"/>
</dbReference>
<comment type="similarity">
    <text evidence="3">Belongs to the UreF family.</text>
</comment>
<proteinExistence type="inferred from homology"/>
<keyword evidence="4" id="KW-0175">Coiled coil</keyword>
<dbReference type="GeneID" id="87922644"/>
<evidence type="ECO:0000256" key="2">
    <source>
        <dbReference type="ARBA" id="ARBA00023186"/>
    </source>
</evidence>
<feature type="domain" description="Spindle pole body-associated protein cut12" evidence="6">
    <location>
        <begin position="119"/>
        <end position="259"/>
    </location>
</feature>
<feature type="region of interest" description="Disordered" evidence="5">
    <location>
        <begin position="66"/>
        <end position="93"/>
    </location>
</feature>
<feature type="region of interest" description="Disordered" evidence="5">
    <location>
        <begin position="490"/>
        <end position="551"/>
    </location>
</feature>
<evidence type="ECO:0000313" key="7">
    <source>
        <dbReference type="EMBL" id="KAK4066948.1"/>
    </source>
</evidence>
<organism evidence="7 8">
    <name type="scientific">Trichoderma aggressivum f. europaeum</name>
    <dbReference type="NCBI Taxonomy" id="173218"/>
    <lineage>
        <taxon>Eukaryota</taxon>
        <taxon>Fungi</taxon>
        <taxon>Dikarya</taxon>
        <taxon>Ascomycota</taxon>
        <taxon>Pezizomycotina</taxon>
        <taxon>Sordariomycetes</taxon>
        <taxon>Hypocreomycetidae</taxon>
        <taxon>Hypocreales</taxon>
        <taxon>Hypocreaceae</taxon>
        <taxon>Trichoderma</taxon>
    </lineage>
</organism>
<evidence type="ECO:0000259" key="6">
    <source>
        <dbReference type="Pfam" id="PF11500"/>
    </source>
</evidence>
<dbReference type="Pfam" id="PF11500">
    <property type="entry name" value="Cut12"/>
    <property type="match status" value="1"/>
</dbReference>
<gene>
    <name evidence="7" type="ORF">Triagg1_7948</name>
</gene>